<keyword evidence="3" id="KW-1185">Reference proteome</keyword>
<evidence type="ECO:0000313" key="3">
    <source>
        <dbReference type="Proteomes" id="UP000516305"/>
    </source>
</evidence>
<evidence type="ECO:0000256" key="1">
    <source>
        <dbReference type="SAM" id="SignalP"/>
    </source>
</evidence>
<dbReference type="AlphaFoldDB" id="A0A7H0VFL8"/>
<organism evidence="2 3">
    <name type="scientific">Croceimicrobium hydrocarbonivorans</name>
    <dbReference type="NCBI Taxonomy" id="2761580"/>
    <lineage>
        <taxon>Bacteria</taxon>
        <taxon>Pseudomonadati</taxon>
        <taxon>Bacteroidota</taxon>
        <taxon>Flavobacteriia</taxon>
        <taxon>Flavobacteriales</taxon>
        <taxon>Owenweeksiaceae</taxon>
        <taxon>Croceimicrobium</taxon>
    </lineage>
</organism>
<sequence length="512" mass="60243">MKRITLVLFCLWAMSSIAQEHRYYPEDIMVVPHWDIGMTHSYFQNFIFRNANDFVFEVYGSNGDVYKSQPHVYPIEGSGHVRRGKLQGELVRKHTDSYRGYPSIRLSSNYVEYAPNLLIEQITGSGFLGIVFFNPETGLQNEFPKDLYAKSLVALSQAPFVVDQEIYVLAGDCDGYSTSGNYFDYNKLDRDSLYLLRFDFEKADFVKEHSFNLKGLTGKEFQRCMGEFDFDPQLGTLRFQQADTLFLFEVGRPNPTQVYKPPFYRNRNLKYLADTNYIVGRTLFSADYDTSYGEYLMRTTFDSNYQEFQDSVAYYYPSPNLRSDSLQYKYDVIGITEERVYLSRQKAFYDEVGTFYDNTLICTNWQGDKLWSRDMLSRDYRGHLEEVFELNDTLFVLGRIKFPSPYKPEYFIGPSISFIRRLTKDGKLIDWQQIDPDIQVYPNPFQVDFFIELDGLRSIQLFNQTGLLIREEKVLPGDYKYQCFWPDLDIGLYILRLEDKDGNYFQRKLLKK</sequence>
<accession>A0A7H0VFL8</accession>
<dbReference type="KEGG" id="chyd:H4K34_01340"/>
<gene>
    <name evidence="2" type="ORF">H4K34_01340</name>
</gene>
<feature type="signal peptide" evidence="1">
    <location>
        <begin position="1"/>
        <end position="18"/>
    </location>
</feature>
<protein>
    <submittedName>
        <fullName evidence="2">T9SS type A sorting domain-containing protein</fullName>
    </submittedName>
</protein>
<reference evidence="2 3" key="1">
    <citation type="submission" date="2020-08" db="EMBL/GenBank/DDBJ databases">
        <title>Croceimicrobium hydrocarbonivorans gen. nov., sp. nov., a novel marine bacterium isolated from a bacterial consortium that degrades polyethylene terephthalate.</title>
        <authorList>
            <person name="Liu R."/>
        </authorList>
    </citation>
    <scope>NUCLEOTIDE SEQUENCE [LARGE SCALE GENOMIC DNA]</scope>
    <source>
        <strain evidence="2 3">A20-9</strain>
    </source>
</reference>
<evidence type="ECO:0000313" key="2">
    <source>
        <dbReference type="EMBL" id="QNR24516.1"/>
    </source>
</evidence>
<keyword evidence="1" id="KW-0732">Signal</keyword>
<feature type="chain" id="PRO_5028929410" evidence="1">
    <location>
        <begin position="19"/>
        <end position="512"/>
    </location>
</feature>
<dbReference type="Proteomes" id="UP000516305">
    <property type="component" value="Chromosome"/>
</dbReference>
<name>A0A7H0VFL8_9FLAO</name>
<dbReference type="RefSeq" id="WP_210759043.1">
    <property type="nucleotide sequence ID" value="NZ_CP060139.1"/>
</dbReference>
<proteinExistence type="predicted"/>
<dbReference type="EMBL" id="CP060139">
    <property type="protein sequence ID" value="QNR24516.1"/>
    <property type="molecule type" value="Genomic_DNA"/>
</dbReference>